<sequence>MAESCPNGIQCVATVQSKTNFRMTSVCLTDSYFTQFYQSDGNGSVGTDCRINCFPTSLILYQCKMNSLMRMTCFVGLRTSRRFWKCGMMLSSVIIVIEVIRIFAIKHVQICAVPQAPVDMETTTRATPNNYSFPLEIDFHELLADIEADRPVSVQPINVHQFSYISNPKNMCRVNDLRHRWSLDGKGKPFFLLILVKSSRKNFHLRQTIRWKTKERRFKKWRRRVRIVFLLGYSFNESNSEIARESDIFNDIVQEDFLDTYRNLTYKTIMGYRWATKYCSVATHILFQDDDFHFNVANVFYFLRLQQDTDSVYIGHYIEDSPPDRHNDSKYYMTYDDYPHPYFPPYFPGGAYFISMNIAQKFVKVFPYVKHIAIDDTFLGIVAYKLNVTLHDSDLIAFGGCENFTEIISCRGYINVQEVFSGWKEFLQNLGIFKTKSEFFSVEDATFEPIHLQTQSKGLPTS</sequence>
<dbReference type="GO" id="GO:0008194">
    <property type="term" value="F:UDP-glycosyltransferase activity"/>
    <property type="evidence" value="ECO:0007669"/>
    <property type="project" value="TreeGrafter"/>
</dbReference>
<dbReference type="InParanoid" id="K1Q2V8"/>
<evidence type="ECO:0000256" key="7">
    <source>
        <dbReference type="ARBA" id="ARBA00022989"/>
    </source>
</evidence>
<dbReference type="Pfam" id="PF01762">
    <property type="entry name" value="Galactosyl_T"/>
    <property type="match status" value="1"/>
</dbReference>
<dbReference type="EC" id="2.4.1.-" evidence="11"/>
<reference evidence="12" key="1">
    <citation type="journal article" date="2012" name="Nature">
        <title>The oyster genome reveals stress adaptation and complexity of shell formation.</title>
        <authorList>
            <person name="Zhang G."/>
            <person name="Fang X."/>
            <person name="Guo X."/>
            <person name="Li L."/>
            <person name="Luo R."/>
            <person name="Xu F."/>
            <person name="Yang P."/>
            <person name="Zhang L."/>
            <person name="Wang X."/>
            <person name="Qi H."/>
            <person name="Xiong Z."/>
            <person name="Que H."/>
            <person name="Xie Y."/>
            <person name="Holland P.W."/>
            <person name="Paps J."/>
            <person name="Zhu Y."/>
            <person name="Wu F."/>
            <person name="Chen Y."/>
            <person name="Wang J."/>
            <person name="Peng C."/>
            <person name="Meng J."/>
            <person name="Yang L."/>
            <person name="Liu J."/>
            <person name="Wen B."/>
            <person name="Zhang N."/>
            <person name="Huang Z."/>
            <person name="Zhu Q."/>
            <person name="Feng Y."/>
            <person name="Mount A."/>
            <person name="Hedgecock D."/>
            <person name="Xu Z."/>
            <person name="Liu Y."/>
            <person name="Domazet-Loso T."/>
            <person name="Du Y."/>
            <person name="Sun X."/>
            <person name="Zhang S."/>
            <person name="Liu B."/>
            <person name="Cheng P."/>
            <person name="Jiang X."/>
            <person name="Li J."/>
            <person name="Fan D."/>
            <person name="Wang W."/>
            <person name="Fu W."/>
            <person name="Wang T."/>
            <person name="Wang B."/>
            <person name="Zhang J."/>
            <person name="Peng Z."/>
            <person name="Li Y."/>
            <person name="Li N."/>
            <person name="Wang J."/>
            <person name="Chen M."/>
            <person name="He Y."/>
            <person name="Tan F."/>
            <person name="Song X."/>
            <person name="Zheng Q."/>
            <person name="Huang R."/>
            <person name="Yang H."/>
            <person name="Du X."/>
            <person name="Chen L."/>
            <person name="Yang M."/>
            <person name="Gaffney P.M."/>
            <person name="Wang S."/>
            <person name="Luo L."/>
            <person name="She Z."/>
            <person name="Ming Y."/>
            <person name="Huang W."/>
            <person name="Zhang S."/>
            <person name="Huang B."/>
            <person name="Zhang Y."/>
            <person name="Qu T."/>
            <person name="Ni P."/>
            <person name="Miao G."/>
            <person name="Wang J."/>
            <person name="Wang Q."/>
            <person name="Steinberg C.E."/>
            <person name="Wang H."/>
            <person name="Li N."/>
            <person name="Qian L."/>
            <person name="Zhang G."/>
            <person name="Li Y."/>
            <person name="Yang H."/>
            <person name="Liu X."/>
            <person name="Wang J."/>
            <person name="Yin Y."/>
            <person name="Wang J."/>
        </authorList>
    </citation>
    <scope>NUCLEOTIDE SEQUENCE [LARGE SCALE GENOMIC DNA]</scope>
    <source>
        <strain evidence="12">05x7-T-G4-1.051#20</strain>
    </source>
</reference>
<proteinExistence type="inferred from homology"/>
<evidence type="ECO:0000256" key="8">
    <source>
        <dbReference type="ARBA" id="ARBA00023034"/>
    </source>
</evidence>
<keyword evidence="6" id="KW-0735">Signal-anchor</keyword>
<dbReference type="InterPro" id="IPR002659">
    <property type="entry name" value="Glyco_trans_31"/>
</dbReference>
<dbReference type="HOGENOM" id="CLU_592185_0_0_1"/>
<dbReference type="PANTHER" id="PTHR11214">
    <property type="entry name" value="BETA-1,3-N-ACETYLGLUCOSAMINYLTRANSFERASE"/>
    <property type="match status" value="1"/>
</dbReference>
<keyword evidence="9" id="KW-0472">Membrane</keyword>
<dbReference type="PANTHER" id="PTHR11214:SF349">
    <property type="entry name" value="BETA-1,3-GALACTOSYLTRANSFERASE BRN"/>
    <property type="match status" value="1"/>
</dbReference>
<evidence type="ECO:0000256" key="4">
    <source>
        <dbReference type="ARBA" id="ARBA00022679"/>
    </source>
</evidence>
<evidence type="ECO:0000256" key="9">
    <source>
        <dbReference type="ARBA" id="ARBA00023136"/>
    </source>
</evidence>
<dbReference type="EMBL" id="JH816960">
    <property type="protein sequence ID" value="EKC30752.1"/>
    <property type="molecule type" value="Genomic_DNA"/>
</dbReference>
<dbReference type="AlphaFoldDB" id="K1Q2V8"/>
<dbReference type="GO" id="GO:0006493">
    <property type="term" value="P:protein O-linked glycosylation"/>
    <property type="evidence" value="ECO:0007669"/>
    <property type="project" value="TreeGrafter"/>
</dbReference>
<evidence type="ECO:0000256" key="3">
    <source>
        <dbReference type="ARBA" id="ARBA00022676"/>
    </source>
</evidence>
<keyword evidence="4 12" id="KW-0808">Transferase</keyword>
<evidence type="ECO:0000256" key="1">
    <source>
        <dbReference type="ARBA" id="ARBA00004323"/>
    </source>
</evidence>
<evidence type="ECO:0000256" key="10">
    <source>
        <dbReference type="ARBA" id="ARBA00023180"/>
    </source>
</evidence>
<gene>
    <name evidence="12" type="ORF">CGI_10007949</name>
</gene>
<comment type="subcellular location">
    <subcellularLocation>
        <location evidence="1 11">Golgi apparatus membrane</location>
        <topology evidence="1 11">Single-pass type II membrane protein</topology>
    </subcellularLocation>
</comment>
<evidence type="ECO:0000313" key="12">
    <source>
        <dbReference type="EMBL" id="EKC30752.1"/>
    </source>
</evidence>
<dbReference type="FunFam" id="3.90.550.50:FF:000001">
    <property type="entry name" value="Hexosyltransferase"/>
    <property type="match status" value="1"/>
</dbReference>
<protein>
    <recommendedName>
        <fullName evidence="11">Hexosyltransferase</fullName>
        <ecNumber evidence="11">2.4.1.-</ecNumber>
    </recommendedName>
</protein>
<evidence type="ECO:0000256" key="2">
    <source>
        <dbReference type="ARBA" id="ARBA00008661"/>
    </source>
</evidence>
<keyword evidence="10" id="KW-0325">Glycoprotein</keyword>
<keyword evidence="8 11" id="KW-0333">Golgi apparatus</keyword>
<dbReference type="GO" id="GO:0016758">
    <property type="term" value="F:hexosyltransferase activity"/>
    <property type="evidence" value="ECO:0007669"/>
    <property type="project" value="InterPro"/>
</dbReference>
<evidence type="ECO:0000256" key="5">
    <source>
        <dbReference type="ARBA" id="ARBA00022692"/>
    </source>
</evidence>
<keyword evidence="5" id="KW-0812">Transmembrane</keyword>
<evidence type="ECO:0000256" key="6">
    <source>
        <dbReference type="ARBA" id="ARBA00022968"/>
    </source>
</evidence>
<name>K1Q2V8_MAGGI</name>
<evidence type="ECO:0000256" key="11">
    <source>
        <dbReference type="RuleBase" id="RU363063"/>
    </source>
</evidence>
<keyword evidence="3 11" id="KW-0328">Glycosyltransferase</keyword>
<keyword evidence="7" id="KW-1133">Transmembrane helix</keyword>
<organism evidence="12">
    <name type="scientific">Magallana gigas</name>
    <name type="common">Pacific oyster</name>
    <name type="synonym">Crassostrea gigas</name>
    <dbReference type="NCBI Taxonomy" id="29159"/>
    <lineage>
        <taxon>Eukaryota</taxon>
        <taxon>Metazoa</taxon>
        <taxon>Spiralia</taxon>
        <taxon>Lophotrochozoa</taxon>
        <taxon>Mollusca</taxon>
        <taxon>Bivalvia</taxon>
        <taxon>Autobranchia</taxon>
        <taxon>Pteriomorphia</taxon>
        <taxon>Ostreida</taxon>
        <taxon>Ostreoidea</taxon>
        <taxon>Ostreidae</taxon>
        <taxon>Magallana</taxon>
    </lineage>
</organism>
<comment type="similarity">
    <text evidence="2 11">Belongs to the glycosyltransferase 31 family.</text>
</comment>
<accession>K1Q2V8</accession>
<dbReference type="Gene3D" id="3.90.550.50">
    <property type="match status" value="1"/>
</dbReference>
<dbReference type="GO" id="GO:0000139">
    <property type="term" value="C:Golgi membrane"/>
    <property type="evidence" value="ECO:0007669"/>
    <property type="project" value="UniProtKB-SubCell"/>
</dbReference>